<dbReference type="Proteomes" id="UP000546584">
    <property type="component" value="Unassembled WGS sequence"/>
</dbReference>
<evidence type="ECO:0000313" key="10">
    <source>
        <dbReference type="Proteomes" id="UP001224477"/>
    </source>
</evidence>
<name>A0A143GJM6_9PSED</name>
<gene>
    <name evidence="8" type="ORF">HX826_19160</name>
    <name evidence="7" type="ORF">RCO22_17650</name>
</gene>
<feature type="domain" description="D-isomer specific 2-hydroxyacid dehydrogenase NAD-binding" evidence="6">
    <location>
        <begin position="144"/>
        <end position="323"/>
    </location>
</feature>
<evidence type="ECO:0000313" key="7">
    <source>
        <dbReference type="EMBL" id="MDR0190770.1"/>
    </source>
</evidence>
<dbReference type="RefSeq" id="WP_063030814.1">
    <property type="nucleotide sequence ID" value="NZ_CP012400.2"/>
</dbReference>
<dbReference type="PANTHER" id="PTHR43761">
    <property type="entry name" value="D-ISOMER SPECIFIC 2-HYDROXYACID DEHYDROGENASE FAMILY PROTEIN (AFU_ORTHOLOGUE AFUA_1G13630)"/>
    <property type="match status" value="1"/>
</dbReference>
<feature type="domain" description="D-isomer specific 2-hydroxyacid dehydrogenase catalytic" evidence="5">
    <location>
        <begin position="52"/>
        <end position="346"/>
    </location>
</feature>
<dbReference type="Pfam" id="PF02826">
    <property type="entry name" value="2-Hacid_dh_C"/>
    <property type="match status" value="1"/>
</dbReference>
<dbReference type="Pfam" id="PF00389">
    <property type="entry name" value="2-Hacid_dh"/>
    <property type="match status" value="1"/>
</dbReference>
<comment type="similarity">
    <text evidence="1 4">Belongs to the D-isomer specific 2-hydroxyacid dehydrogenase family.</text>
</comment>
<dbReference type="GO" id="GO:0016616">
    <property type="term" value="F:oxidoreductase activity, acting on the CH-OH group of donors, NAD or NADP as acceptor"/>
    <property type="evidence" value="ECO:0007669"/>
    <property type="project" value="InterPro"/>
</dbReference>
<dbReference type="AlphaFoldDB" id="A0A143GJM6"/>
<organism evidence="8 9">
    <name type="scientific">Pseudomonas yamanorum</name>
    <dbReference type="NCBI Taxonomy" id="515393"/>
    <lineage>
        <taxon>Bacteria</taxon>
        <taxon>Pseudomonadati</taxon>
        <taxon>Pseudomonadota</taxon>
        <taxon>Gammaproteobacteria</taxon>
        <taxon>Pseudomonadales</taxon>
        <taxon>Pseudomonadaceae</taxon>
        <taxon>Pseudomonas</taxon>
    </lineage>
</organism>
<keyword evidence="3" id="KW-0520">NAD</keyword>
<evidence type="ECO:0000256" key="4">
    <source>
        <dbReference type="RuleBase" id="RU003719"/>
    </source>
</evidence>
<reference evidence="8 9" key="1">
    <citation type="submission" date="2020-04" db="EMBL/GenBank/DDBJ databases">
        <title>Molecular characterization of pseudomonads from Agaricus bisporus reveal novel blotch 2 pathogens in Western Europe.</title>
        <authorList>
            <person name="Taparia T."/>
            <person name="Krijger M."/>
            <person name="Haynes E."/>
            <person name="Elpinstone J.G."/>
            <person name="Noble R."/>
            <person name="Van Der Wolf J."/>
        </authorList>
    </citation>
    <scope>NUCLEOTIDE SEQUENCE [LARGE SCALE GENOMIC DNA]</scope>
    <source>
        <strain evidence="8 9">IPO3753</strain>
    </source>
</reference>
<dbReference type="SUPFAM" id="SSF52283">
    <property type="entry name" value="Formate/glycerate dehydrogenase catalytic domain-like"/>
    <property type="match status" value="1"/>
</dbReference>
<accession>A0A143GJM6</accession>
<comment type="caution">
    <text evidence="8">The sequence shown here is derived from an EMBL/GenBank/DDBJ whole genome shotgun (WGS) entry which is preliminary data.</text>
</comment>
<protein>
    <submittedName>
        <fullName evidence="8">Hydroxyacid dehydrogenase</fullName>
    </submittedName>
    <submittedName>
        <fullName evidence="7">NAD(P)-dependent oxidoreductase</fullName>
    </submittedName>
</protein>
<dbReference type="InterPro" id="IPR036291">
    <property type="entry name" value="NAD(P)-bd_dom_sf"/>
</dbReference>
<dbReference type="GO" id="GO:0051287">
    <property type="term" value="F:NAD binding"/>
    <property type="evidence" value="ECO:0007669"/>
    <property type="project" value="InterPro"/>
</dbReference>
<evidence type="ECO:0000256" key="1">
    <source>
        <dbReference type="ARBA" id="ARBA00005854"/>
    </source>
</evidence>
<dbReference type="GeneID" id="93511015"/>
<dbReference type="KEGG" id="pym:AK972_3256"/>
<dbReference type="SUPFAM" id="SSF51735">
    <property type="entry name" value="NAD(P)-binding Rossmann-fold domains"/>
    <property type="match status" value="1"/>
</dbReference>
<dbReference type="OrthoDB" id="9805416at2"/>
<evidence type="ECO:0000256" key="3">
    <source>
        <dbReference type="ARBA" id="ARBA00023027"/>
    </source>
</evidence>
<dbReference type="PANTHER" id="PTHR43761:SF1">
    <property type="entry name" value="D-ISOMER SPECIFIC 2-HYDROXYACID DEHYDROGENASE CATALYTIC DOMAIN-CONTAINING PROTEIN-RELATED"/>
    <property type="match status" value="1"/>
</dbReference>
<sequence length="351" mass="37533">MAFPVLILDAPNPPLLHDEIERCLAYGLEITLNLHYFTDQDSIKTHYDGRIQFVDINCHDTPSLISAVVKAGGYSVLKTRLNIPLGAALINAVASPDLSSPLQAIAQAGVGLNHIDLQAAAEHGVAVLNTPGSNATAVAEYVLAQTLFLSRDLNLYNTQTHQGQWSKGLLAPALQIAELTLGLVGTGRIAQVLAHKARALGMQVIATGSERFTRQAAANLGLQWRATLGELLDEADVVSIHTPLTPQTRGLFDSTAFTRMKPGSILINTARGGIVDEGQLATFMTRVPGHIKGVAIDTFAREKHQFESPLTGIANAILTPHIAGNTRTAITEASAQIIDHIHAFHQARLEG</sequence>
<accession>A0A1H2EBQ9</accession>
<dbReference type="EMBL" id="JAVGXC010000018">
    <property type="protein sequence ID" value="MDR0190770.1"/>
    <property type="molecule type" value="Genomic_DNA"/>
</dbReference>
<dbReference type="InterPro" id="IPR029753">
    <property type="entry name" value="D-isomer_DH_CS"/>
</dbReference>
<evidence type="ECO:0000256" key="2">
    <source>
        <dbReference type="ARBA" id="ARBA00023002"/>
    </source>
</evidence>
<keyword evidence="2 4" id="KW-0560">Oxidoreductase</keyword>
<keyword evidence="10" id="KW-1185">Reference proteome</keyword>
<dbReference type="InterPro" id="IPR006140">
    <property type="entry name" value="D-isomer_DH_NAD-bd"/>
</dbReference>
<evidence type="ECO:0000259" key="6">
    <source>
        <dbReference type="Pfam" id="PF02826"/>
    </source>
</evidence>
<dbReference type="PROSITE" id="PS00671">
    <property type="entry name" value="D_2_HYDROXYACID_DH_3"/>
    <property type="match status" value="1"/>
</dbReference>
<dbReference type="InterPro" id="IPR006139">
    <property type="entry name" value="D-isomer_2_OHA_DH_cat_dom"/>
</dbReference>
<dbReference type="InterPro" id="IPR050418">
    <property type="entry name" value="D-iso_2-hydroxyacid_DH_PdxB"/>
</dbReference>
<proteinExistence type="inferred from homology"/>
<evidence type="ECO:0000313" key="9">
    <source>
        <dbReference type="Proteomes" id="UP000546584"/>
    </source>
</evidence>
<evidence type="ECO:0000313" key="8">
    <source>
        <dbReference type="EMBL" id="NWD43997.1"/>
    </source>
</evidence>
<dbReference type="EMBL" id="JACAQR010000028">
    <property type="protein sequence ID" value="NWD43997.1"/>
    <property type="molecule type" value="Genomic_DNA"/>
</dbReference>
<dbReference type="Proteomes" id="UP001224477">
    <property type="component" value="Unassembled WGS sequence"/>
</dbReference>
<evidence type="ECO:0000259" key="5">
    <source>
        <dbReference type="Pfam" id="PF00389"/>
    </source>
</evidence>
<dbReference type="PROSITE" id="PS00670">
    <property type="entry name" value="D_2_HYDROXYACID_DH_2"/>
    <property type="match status" value="1"/>
</dbReference>
<reference evidence="7 10" key="2">
    <citation type="journal article" date="2023" name="Microbiol. Resour. Announc.">
        <title>Whole-genome sequence of Pseudomonas yamanorum OLsAu1 isolated from the edible ectomycorrhizal mushroom Lactarius sp. section Deliciosi.</title>
        <authorList>
            <person name="Ramirez-Mendoza R."/>
            <person name="Angeles-Argaiz R.E."/>
            <person name="Hernandez-Oaxaca D."/>
            <person name="Aguirre-Beltran L."/>
            <person name="Almaraz-Suarez J."/>
            <person name="Perez-Moreno J."/>
        </authorList>
    </citation>
    <scope>NUCLEOTIDE SEQUENCE [LARGE SCALE GENOMIC DNA]</scope>
    <source>
        <strain evidence="7 10">OLsAu1</strain>
    </source>
</reference>
<dbReference type="Gene3D" id="3.40.50.720">
    <property type="entry name" value="NAD(P)-binding Rossmann-like Domain"/>
    <property type="match status" value="2"/>
</dbReference>